<evidence type="ECO:0000313" key="2">
    <source>
        <dbReference type="Proteomes" id="UP000198956"/>
    </source>
</evidence>
<sequence length="70" mass="8131">MGGTGIMIKYVGAECPIFIKVAEHEIKDMEDRFFDSAVVGVDKIFPIVTEKDVWFINLEHVEYVRFIHEQ</sequence>
<proteinExistence type="predicted"/>
<organism evidence="1 2">
    <name type="scientific">Aneurinibacillus thermoaerophilus</name>
    <dbReference type="NCBI Taxonomy" id="143495"/>
    <lineage>
        <taxon>Bacteria</taxon>
        <taxon>Bacillati</taxon>
        <taxon>Bacillota</taxon>
        <taxon>Bacilli</taxon>
        <taxon>Bacillales</taxon>
        <taxon>Paenibacillaceae</taxon>
        <taxon>Aneurinibacillus group</taxon>
        <taxon>Aneurinibacillus</taxon>
    </lineage>
</organism>
<dbReference type="Proteomes" id="UP000198956">
    <property type="component" value="Unassembled WGS sequence"/>
</dbReference>
<dbReference type="AlphaFoldDB" id="A0A1G8AQ49"/>
<accession>A0A1G8AQ49</accession>
<gene>
    <name evidence="1" type="ORF">SAMN04489735_101732</name>
</gene>
<protein>
    <submittedName>
        <fullName evidence="1">Uncharacterized protein</fullName>
    </submittedName>
</protein>
<reference evidence="1 2" key="1">
    <citation type="submission" date="2016-10" db="EMBL/GenBank/DDBJ databases">
        <authorList>
            <person name="de Groot N.N."/>
        </authorList>
    </citation>
    <scope>NUCLEOTIDE SEQUENCE [LARGE SCALE GENOMIC DNA]</scope>
    <source>
        <strain evidence="1 2">L 420-91</strain>
    </source>
</reference>
<dbReference type="RefSeq" id="WP_091260576.1">
    <property type="nucleotide sequence ID" value="NZ_FNDE01000017.1"/>
</dbReference>
<name>A0A1G8AQ49_ANETH</name>
<dbReference type="EMBL" id="FNDE01000017">
    <property type="protein sequence ID" value="SDH22856.1"/>
    <property type="molecule type" value="Genomic_DNA"/>
</dbReference>
<evidence type="ECO:0000313" key="1">
    <source>
        <dbReference type="EMBL" id="SDH22856.1"/>
    </source>
</evidence>